<dbReference type="InterPro" id="IPR026286">
    <property type="entry name" value="MaiA/AMDase"/>
</dbReference>
<organism evidence="1 2">
    <name type="scientific">Thalassotalea mangrovi</name>
    <dbReference type="NCBI Taxonomy" id="2572245"/>
    <lineage>
        <taxon>Bacteria</taxon>
        <taxon>Pseudomonadati</taxon>
        <taxon>Pseudomonadota</taxon>
        <taxon>Gammaproteobacteria</taxon>
        <taxon>Alteromonadales</taxon>
        <taxon>Colwelliaceae</taxon>
        <taxon>Thalassotalea</taxon>
    </lineage>
</organism>
<dbReference type="InterPro" id="IPR053714">
    <property type="entry name" value="Iso_Racemase_Enz_sf"/>
</dbReference>
<comment type="caution">
    <text evidence="1">The sequence shown here is derived from an EMBL/GenBank/DDBJ whole genome shotgun (WGS) entry which is preliminary data.</text>
</comment>
<dbReference type="PANTHER" id="PTHR40267">
    <property type="entry name" value="BLR3294 PROTEIN"/>
    <property type="match status" value="1"/>
</dbReference>
<dbReference type="PIRSF" id="PIRSF015736">
    <property type="entry name" value="MI"/>
    <property type="match status" value="1"/>
</dbReference>
<dbReference type="Pfam" id="PF17645">
    <property type="entry name" value="Amdase"/>
    <property type="match status" value="1"/>
</dbReference>
<dbReference type="RefSeq" id="WP_136735075.1">
    <property type="nucleotide sequence ID" value="NZ_SWDB01000010.1"/>
</dbReference>
<keyword evidence="2" id="KW-1185">Reference proteome</keyword>
<dbReference type="EMBL" id="SWDB01000010">
    <property type="protein sequence ID" value="TKB46067.1"/>
    <property type="molecule type" value="Genomic_DNA"/>
</dbReference>
<accession>A0A4U1B6P5</accession>
<name>A0A4U1B6P5_9GAMM</name>
<dbReference type="AlphaFoldDB" id="A0A4U1B6P5"/>
<dbReference type="OrthoDB" id="483160at2"/>
<protein>
    <submittedName>
        <fullName evidence="1">Asp/Glu racemase</fullName>
    </submittedName>
</protein>
<reference evidence="1 2" key="1">
    <citation type="submission" date="2019-04" db="EMBL/GenBank/DDBJ databases">
        <title>Thalassotalea guangxiensis sp. nov., isolated from sediment of the coastal wetland.</title>
        <authorList>
            <person name="Zheng S."/>
            <person name="Zhang D."/>
        </authorList>
    </citation>
    <scope>NUCLEOTIDE SEQUENCE [LARGE SCALE GENOMIC DNA]</scope>
    <source>
        <strain evidence="1 2">ZS-4</strain>
    </source>
</reference>
<proteinExistence type="predicted"/>
<dbReference type="PANTHER" id="PTHR40267:SF1">
    <property type="entry name" value="BLR3294 PROTEIN"/>
    <property type="match status" value="1"/>
</dbReference>
<gene>
    <name evidence="1" type="ORF">E8M12_05410</name>
</gene>
<sequence>MHNYQIARRAQIGVIIPSTNTGVEYDLQKFHLDGVSWHPSRFYIELRNWADEVEKTGNDENQVFERFLEIMRGEIPGSIRNIMSAKVNHVMLGMSAETFWGGLEGNIEFEQDIRNQIAQFNPDVGLTTGAGATKDALNCFGAKRISVITPYPQVGDDNVIRFFEDIGFSVHKVKGLNRPSATAIAETLIEDVIEAIYDVDDDSVDAIVQCGTNLSTLDIFPVFEHILKKPLIPINVATVWHALRAMGIDDKVTGYGRLMEEF</sequence>
<evidence type="ECO:0000313" key="1">
    <source>
        <dbReference type="EMBL" id="TKB46067.1"/>
    </source>
</evidence>
<evidence type="ECO:0000313" key="2">
    <source>
        <dbReference type="Proteomes" id="UP000307999"/>
    </source>
</evidence>
<dbReference type="Proteomes" id="UP000307999">
    <property type="component" value="Unassembled WGS sequence"/>
</dbReference>
<dbReference type="Gene3D" id="3.40.50.12500">
    <property type="match status" value="1"/>
</dbReference>